<evidence type="ECO:0000256" key="3">
    <source>
        <dbReference type="ARBA" id="ARBA00022737"/>
    </source>
</evidence>
<keyword evidence="7" id="KW-0238">DNA-binding</keyword>
<dbReference type="SMART" id="SM00355">
    <property type="entry name" value="ZnF_C2H2"/>
    <property type="match status" value="3"/>
</dbReference>
<proteinExistence type="predicted"/>
<feature type="region of interest" description="Disordered" evidence="11">
    <location>
        <begin position="91"/>
        <end position="110"/>
    </location>
</feature>
<dbReference type="SUPFAM" id="SSF57667">
    <property type="entry name" value="beta-beta-alpha zinc fingers"/>
    <property type="match status" value="1"/>
</dbReference>
<organism evidence="13 14">
    <name type="scientific">Varroa destructor</name>
    <name type="common">Honeybee mite</name>
    <dbReference type="NCBI Taxonomy" id="109461"/>
    <lineage>
        <taxon>Eukaryota</taxon>
        <taxon>Metazoa</taxon>
        <taxon>Ecdysozoa</taxon>
        <taxon>Arthropoda</taxon>
        <taxon>Chelicerata</taxon>
        <taxon>Arachnida</taxon>
        <taxon>Acari</taxon>
        <taxon>Parasitiformes</taxon>
        <taxon>Mesostigmata</taxon>
        <taxon>Gamasina</taxon>
        <taxon>Dermanyssoidea</taxon>
        <taxon>Varroidae</taxon>
        <taxon>Varroa</taxon>
    </lineage>
</organism>
<evidence type="ECO:0000256" key="10">
    <source>
        <dbReference type="PROSITE-ProRule" id="PRU00042"/>
    </source>
</evidence>
<dbReference type="AlphaFoldDB" id="A0A7M7MAR7"/>
<evidence type="ECO:0000256" key="4">
    <source>
        <dbReference type="ARBA" id="ARBA00022771"/>
    </source>
</evidence>
<feature type="domain" description="C2H2-type" evidence="12">
    <location>
        <begin position="165"/>
        <end position="193"/>
    </location>
</feature>
<feature type="domain" description="C2H2-type" evidence="12">
    <location>
        <begin position="136"/>
        <end position="164"/>
    </location>
</feature>
<evidence type="ECO:0000259" key="12">
    <source>
        <dbReference type="PROSITE" id="PS50157"/>
    </source>
</evidence>
<keyword evidence="6" id="KW-0805">Transcription regulation</keyword>
<evidence type="ECO:0000256" key="8">
    <source>
        <dbReference type="ARBA" id="ARBA00023163"/>
    </source>
</evidence>
<evidence type="ECO:0000256" key="1">
    <source>
        <dbReference type="ARBA" id="ARBA00004123"/>
    </source>
</evidence>
<accession>A0A7M7MAR7</accession>
<dbReference type="EnsemblMetazoa" id="XM_022806784">
    <property type="protein sequence ID" value="XP_022662519"/>
    <property type="gene ID" value="LOC111250873"/>
</dbReference>
<dbReference type="PROSITE" id="PS50157">
    <property type="entry name" value="ZINC_FINGER_C2H2_2"/>
    <property type="match status" value="2"/>
</dbReference>
<dbReference type="RefSeq" id="XP_022662519.1">
    <property type="nucleotide sequence ID" value="XM_022806784.1"/>
</dbReference>
<sequence length="231" mass="25493">MPASDHFDVAAVTRHLANSLNESGLVLSRLNANGVSVQINVIEGTPSAQQRRMASQSQELLSQLGPPQQTLAPMDVLDASKSPTLQRSERLYSQNSGPSGASLAQAGATQDETEVGSLPVGALNFKEHLMRVGELHLCKVCNYSSKHYSHVRRHIITIHLGVRPFKCNYCPMSFCDNYKRTRHERKKHLGAVENLQIMAHVPCPHCGDQLTLFDLQHHMATQHGMTLNSIV</sequence>
<evidence type="ECO:0000313" key="13">
    <source>
        <dbReference type="EnsemblMetazoa" id="XP_022662519"/>
    </source>
</evidence>
<dbReference type="PANTHER" id="PTHR46105">
    <property type="entry name" value="AGAP004733-PA"/>
    <property type="match status" value="1"/>
</dbReference>
<dbReference type="InterPro" id="IPR013087">
    <property type="entry name" value="Znf_C2H2_type"/>
</dbReference>
<dbReference type="GO" id="GO:0005634">
    <property type="term" value="C:nucleus"/>
    <property type="evidence" value="ECO:0007669"/>
    <property type="project" value="UniProtKB-SubCell"/>
</dbReference>
<dbReference type="OrthoDB" id="6077919at2759"/>
<evidence type="ECO:0000256" key="9">
    <source>
        <dbReference type="ARBA" id="ARBA00023242"/>
    </source>
</evidence>
<dbReference type="InParanoid" id="A0A7M7MAR7"/>
<dbReference type="InterPro" id="IPR050457">
    <property type="entry name" value="ZnFinger_BTB_dom_contain"/>
</dbReference>
<protein>
    <recommendedName>
        <fullName evidence="12">C2H2-type domain-containing protein</fullName>
    </recommendedName>
</protein>
<comment type="subcellular location">
    <subcellularLocation>
        <location evidence="1">Nucleus</location>
    </subcellularLocation>
</comment>
<keyword evidence="4 10" id="KW-0863">Zinc-finger</keyword>
<keyword evidence="5" id="KW-0862">Zinc</keyword>
<name>A0A7M7MAR7_VARDE</name>
<dbReference type="PANTHER" id="PTHR46105:SF5">
    <property type="entry name" value="ZINC FINGER AND BTB DOMAIN-CONTAINING PROTEIN 44 ISOFORM X1"/>
    <property type="match status" value="1"/>
</dbReference>
<evidence type="ECO:0000256" key="6">
    <source>
        <dbReference type="ARBA" id="ARBA00023015"/>
    </source>
</evidence>
<dbReference type="GO" id="GO:0000981">
    <property type="term" value="F:DNA-binding transcription factor activity, RNA polymerase II-specific"/>
    <property type="evidence" value="ECO:0007669"/>
    <property type="project" value="TreeGrafter"/>
</dbReference>
<dbReference type="GO" id="GO:0000978">
    <property type="term" value="F:RNA polymerase II cis-regulatory region sequence-specific DNA binding"/>
    <property type="evidence" value="ECO:0007669"/>
    <property type="project" value="TreeGrafter"/>
</dbReference>
<dbReference type="InterPro" id="IPR036236">
    <property type="entry name" value="Znf_C2H2_sf"/>
</dbReference>
<dbReference type="GeneID" id="111250873"/>
<dbReference type="PROSITE" id="PS00028">
    <property type="entry name" value="ZINC_FINGER_C2H2_1"/>
    <property type="match status" value="1"/>
</dbReference>
<evidence type="ECO:0000256" key="11">
    <source>
        <dbReference type="SAM" id="MobiDB-lite"/>
    </source>
</evidence>
<evidence type="ECO:0000256" key="7">
    <source>
        <dbReference type="ARBA" id="ARBA00023125"/>
    </source>
</evidence>
<keyword evidence="9" id="KW-0539">Nucleus</keyword>
<dbReference type="Gene3D" id="3.30.160.60">
    <property type="entry name" value="Classic Zinc Finger"/>
    <property type="match status" value="1"/>
</dbReference>
<reference evidence="13" key="1">
    <citation type="submission" date="2021-01" db="UniProtKB">
        <authorList>
            <consortium name="EnsemblMetazoa"/>
        </authorList>
    </citation>
    <scope>IDENTIFICATION</scope>
</reference>
<evidence type="ECO:0000313" key="14">
    <source>
        <dbReference type="Proteomes" id="UP000594260"/>
    </source>
</evidence>
<dbReference type="Proteomes" id="UP000594260">
    <property type="component" value="Unplaced"/>
</dbReference>
<dbReference type="KEGG" id="vde:111250873"/>
<keyword evidence="14" id="KW-1185">Reference proteome</keyword>
<evidence type="ECO:0000256" key="5">
    <source>
        <dbReference type="ARBA" id="ARBA00022833"/>
    </source>
</evidence>
<keyword evidence="2" id="KW-0479">Metal-binding</keyword>
<keyword evidence="8" id="KW-0804">Transcription</keyword>
<evidence type="ECO:0000256" key="2">
    <source>
        <dbReference type="ARBA" id="ARBA00022723"/>
    </source>
</evidence>
<keyword evidence="3" id="KW-0677">Repeat</keyword>
<dbReference type="GO" id="GO:0008270">
    <property type="term" value="F:zinc ion binding"/>
    <property type="evidence" value="ECO:0007669"/>
    <property type="project" value="UniProtKB-KW"/>
</dbReference>